<accession>A0A1E7LYQ3</accession>
<comment type="caution">
    <text evidence="2">The sequence shown here is derived from an EMBL/GenBank/DDBJ whole genome shotgun (WGS) entry which is preliminary data.</text>
</comment>
<dbReference type="OrthoDB" id="5141156at2"/>
<evidence type="ECO:0000259" key="1">
    <source>
        <dbReference type="Pfam" id="PF21836"/>
    </source>
</evidence>
<dbReference type="EMBL" id="LJGZ01000011">
    <property type="protein sequence ID" value="OEV21355.1"/>
    <property type="molecule type" value="Genomic_DNA"/>
</dbReference>
<sequence length="321" mass="34188">MSSPLDQLSAGALDWLGGNLDRFDPYAPHSAGSPPHLRAKALMELALLCHCAARLPDPSGDRLEGARALLRRLWQREDFPRLFEAHPGAVPSYPLAFAALAPAGTDDTVARGVLARLAPADLAPSGKPPLKRLEIRYYADKAGVRHGIEPYPDLATLSPLATLPAAAPPPTPALLAAVPADTGPLTNAEGYSLTHTAFYLGDYGRTELPLTGEQLARAGDLVHRMLEHCVGQERWDLAAELVITQFILGLEPLDTPSGTAAVECLVRAQRPDGALPGRSAALRAPDSAPAGEFFRKAYHTTLVTALMGLVVLSGRPAWHRV</sequence>
<dbReference type="InterPro" id="IPR054190">
    <property type="entry name" value="DUF6895"/>
</dbReference>
<dbReference type="AlphaFoldDB" id="A0A1E7LYQ3"/>
<dbReference type="Proteomes" id="UP000175971">
    <property type="component" value="Unassembled WGS sequence"/>
</dbReference>
<evidence type="ECO:0000313" key="2">
    <source>
        <dbReference type="EMBL" id="OEV21355.1"/>
    </source>
</evidence>
<feature type="domain" description="DUF6895" evidence="1">
    <location>
        <begin position="10"/>
        <end position="308"/>
    </location>
</feature>
<dbReference type="RefSeq" id="WP_070200342.1">
    <property type="nucleotide sequence ID" value="NZ_LJGZ01000011.1"/>
</dbReference>
<dbReference type="Pfam" id="PF21836">
    <property type="entry name" value="DUF6895"/>
    <property type="match status" value="1"/>
</dbReference>
<gene>
    <name evidence="2" type="ORF">AN221_07345</name>
</gene>
<evidence type="ECO:0000313" key="3">
    <source>
        <dbReference type="Proteomes" id="UP000175971"/>
    </source>
</evidence>
<dbReference type="PATRIC" id="fig|518642.7.peg.3776"/>
<name>A0A1E7LYQ3_9ACTN</name>
<protein>
    <recommendedName>
        <fullName evidence="1">DUF6895 domain-containing protein</fullName>
    </recommendedName>
</protein>
<proteinExistence type="predicted"/>
<keyword evidence="3" id="KW-1185">Reference proteome</keyword>
<organism evidence="2 3">
    <name type="scientific">Streptomyces nanshensis</name>
    <dbReference type="NCBI Taxonomy" id="518642"/>
    <lineage>
        <taxon>Bacteria</taxon>
        <taxon>Bacillati</taxon>
        <taxon>Actinomycetota</taxon>
        <taxon>Actinomycetes</taxon>
        <taxon>Kitasatosporales</taxon>
        <taxon>Streptomycetaceae</taxon>
        <taxon>Streptomyces</taxon>
    </lineage>
</organism>
<reference evidence="2 3" key="1">
    <citation type="journal article" date="2016" name="Front. Microbiol.">
        <title>Comparative Genomics Analysis of Streptomyces Species Reveals Their Adaptation to the Marine Environment and Their Diversity at the Genomic Level.</title>
        <authorList>
            <person name="Tian X."/>
            <person name="Zhang Z."/>
            <person name="Yang T."/>
            <person name="Chen M."/>
            <person name="Li J."/>
            <person name="Chen F."/>
            <person name="Yang J."/>
            <person name="Li W."/>
            <person name="Zhang B."/>
            <person name="Zhang Z."/>
            <person name="Wu J."/>
            <person name="Zhang C."/>
            <person name="Long L."/>
            <person name="Xiao J."/>
        </authorList>
    </citation>
    <scope>NUCLEOTIDE SEQUENCE [LARGE SCALE GENOMIC DNA]</scope>
    <source>
        <strain evidence="2 3">SCSIO M10372</strain>
    </source>
</reference>